<sequence>MQLTNLVWLAAALGVAAHPSGHAHQHRSFHAANDKRGLAFYKAEHRHPVKVAAPASTTAPPPVSTPSHSSSYAAAASSLSDASVSDSSASAYKPFCNGLTSKRATAAEIAYTGNTGVAGQWGCNIMLVDQSVADKYKYTSVYTNRGSQSHQVTCFNKIGPEGLINGFFGFSAVTFNLAPGEQQVVAFDSNTQGACAFHAGSLPKTNYGEWAGSWVEFDFENTSNGGWSGADCSSLVAQAAGLDVPGCQVCSSGTCSTIYPGGRADNAYIKGMEADDGVGLNIAPGTARLSVTVGFSG</sequence>
<comment type="caution">
    <text evidence="2">The sequence shown here is derived from an EMBL/GenBank/DDBJ whole genome shotgun (WGS) entry which is preliminary data.</text>
</comment>
<keyword evidence="1" id="KW-0732">Signal</keyword>
<evidence type="ECO:0000313" key="2">
    <source>
        <dbReference type="EMBL" id="KAK1763118.1"/>
    </source>
</evidence>
<evidence type="ECO:0008006" key="4">
    <source>
        <dbReference type="Google" id="ProtNLM"/>
    </source>
</evidence>
<gene>
    <name evidence="2" type="ORF">QBC33DRAFT_249818</name>
</gene>
<dbReference type="AlphaFoldDB" id="A0AAJ0BRF9"/>
<feature type="chain" id="PRO_5042496052" description="Allergen Asp f 4" evidence="1">
    <location>
        <begin position="18"/>
        <end position="297"/>
    </location>
</feature>
<proteinExistence type="predicted"/>
<name>A0AAJ0BRF9_9PEZI</name>
<reference evidence="2" key="1">
    <citation type="submission" date="2023-06" db="EMBL/GenBank/DDBJ databases">
        <title>Genome-scale phylogeny and comparative genomics of the fungal order Sordariales.</title>
        <authorList>
            <consortium name="Lawrence Berkeley National Laboratory"/>
            <person name="Hensen N."/>
            <person name="Bonometti L."/>
            <person name="Westerberg I."/>
            <person name="Brannstrom I.O."/>
            <person name="Guillou S."/>
            <person name="Cros-Aarteil S."/>
            <person name="Calhoun S."/>
            <person name="Haridas S."/>
            <person name="Kuo A."/>
            <person name="Mondo S."/>
            <person name="Pangilinan J."/>
            <person name="Riley R."/>
            <person name="Labutti K."/>
            <person name="Andreopoulos B."/>
            <person name="Lipzen A."/>
            <person name="Chen C."/>
            <person name="Yanf M."/>
            <person name="Daum C."/>
            <person name="Ng V."/>
            <person name="Clum A."/>
            <person name="Steindorff A."/>
            <person name="Ohm R."/>
            <person name="Martin F."/>
            <person name="Silar P."/>
            <person name="Natvig D."/>
            <person name="Lalanne C."/>
            <person name="Gautier V."/>
            <person name="Ament-Velasquez S.L."/>
            <person name="Kruys A."/>
            <person name="Hutchinson M.I."/>
            <person name="Powell A.J."/>
            <person name="Barry K."/>
            <person name="Miller A.N."/>
            <person name="Grigoriev I.V."/>
            <person name="Debuchy R."/>
            <person name="Gladieux P."/>
            <person name="Thoren M.H."/>
            <person name="Johannesson H."/>
        </authorList>
    </citation>
    <scope>NUCLEOTIDE SEQUENCE</scope>
    <source>
        <strain evidence="2">8032-3</strain>
    </source>
</reference>
<dbReference type="GO" id="GO:0019863">
    <property type="term" value="F:IgE binding"/>
    <property type="evidence" value="ECO:0007669"/>
    <property type="project" value="InterPro"/>
</dbReference>
<dbReference type="EMBL" id="MU839030">
    <property type="protein sequence ID" value="KAK1763118.1"/>
    <property type="molecule type" value="Genomic_DNA"/>
</dbReference>
<keyword evidence="3" id="KW-1185">Reference proteome</keyword>
<evidence type="ECO:0000313" key="3">
    <source>
        <dbReference type="Proteomes" id="UP001244011"/>
    </source>
</evidence>
<protein>
    <recommendedName>
        <fullName evidence="4">Allergen Asp f 4</fullName>
    </recommendedName>
</protein>
<dbReference type="PANTHER" id="PTHR42039">
    <property type="entry name" value="PUTATIVE (AFU_ORTHOLOGUE AFUA_3G02940)-RELATED"/>
    <property type="match status" value="1"/>
</dbReference>
<dbReference type="RefSeq" id="XP_060279331.1">
    <property type="nucleotide sequence ID" value="XM_060422989.1"/>
</dbReference>
<accession>A0AAJ0BRF9</accession>
<organism evidence="2 3">
    <name type="scientific">Phialemonium atrogriseum</name>
    <dbReference type="NCBI Taxonomy" id="1093897"/>
    <lineage>
        <taxon>Eukaryota</taxon>
        <taxon>Fungi</taxon>
        <taxon>Dikarya</taxon>
        <taxon>Ascomycota</taxon>
        <taxon>Pezizomycotina</taxon>
        <taxon>Sordariomycetes</taxon>
        <taxon>Sordariomycetidae</taxon>
        <taxon>Cephalothecales</taxon>
        <taxon>Cephalothecaceae</taxon>
        <taxon>Phialemonium</taxon>
    </lineage>
</organism>
<evidence type="ECO:0000256" key="1">
    <source>
        <dbReference type="SAM" id="SignalP"/>
    </source>
</evidence>
<dbReference type="PANTHER" id="PTHR42039:SF1">
    <property type="entry name" value="PUTATIVE (AFU_ORTHOLOGUE AFUA_3G02940)-RELATED"/>
    <property type="match status" value="1"/>
</dbReference>
<dbReference type="Pfam" id="PF25312">
    <property type="entry name" value="Allergen_Asp_f_4"/>
    <property type="match status" value="1"/>
</dbReference>
<dbReference type="GeneID" id="85306176"/>
<dbReference type="Proteomes" id="UP001244011">
    <property type="component" value="Unassembled WGS sequence"/>
</dbReference>
<dbReference type="InterPro" id="IPR038903">
    <property type="entry name" value="Allergen_Asp_f_4"/>
</dbReference>
<feature type="signal peptide" evidence="1">
    <location>
        <begin position="1"/>
        <end position="17"/>
    </location>
</feature>
<dbReference type="GO" id="GO:0005576">
    <property type="term" value="C:extracellular region"/>
    <property type="evidence" value="ECO:0007669"/>
    <property type="project" value="InterPro"/>
</dbReference>